<gene>
    <name evidence="2" type="ORF">GCM10009123_11030</name>
</gene>
<dbReference type="Proteomes" id="UP001501221">
    <property type="component" value="Unassembled WGS sequence"/>
</dbReference>
<evidence type="ECO:0000313" key="2">
    <source>
        <dbReference type="EMBL" id="GAA0205355.1"/>
    </source>
</evidence>
<name>A0ABP3CHL8_9GAMM</name>
<accession>A0ABP3CHL8</accession>
<dbReference type="RefSeq" id="WP_343987764.1">
    <property type="nucleotide sequence ID" value="NZ_BAAAFM010000003.1"/>
</dbReference>
<evidence type="ECO:0000313" key="3">
    <source>
        <dbReference type="Proteomes" id="UP001501221"/>
    </source>
</evidence>
<dbReference type="EMBL" id="BAAAFM010000003">
    <property type="protein sequence ID" value="GAA0205355.1"/>
    <property type="molecule type" value="Genomic_DNA"/>
</dbReference>
<protein>
    <submittedName>
        <fullName evidence="2">Uncharacterized protein</fullName>
    </submittedName>
</protein>
<feature type="region of interest" description="Disordered" evidence="1">
    <location>
        <begin position="1"/>
        <end position="23"/>
    </location>
</feature>
<evidence type="ECO:0000256" key="1">
    <source>
        <dbReference type="SAM" id="MobiDB-lite"/>
    </source>
</evidence>
<keyword evidence="3" id="KW-1185">Reference proteome</keyword>
<feature type="compositionally biased region" description="Polar residues" evidence="1">
    <location>
        <begin position="1"/>
        <end position="19"/>
    </location>
</feature>
<comment type="caution">
    <text evidence="2">The sequence shown here is derived from an EMBL/GenBank/DDBJ whole genome shotgun (WGS) entry which is preliminary data.</text>
</comment>
<proteinExistence type="predicted"/>
<organism evidence="2 3">
    <name type="scientific">Kangiella japonica</name>
    <dbReference type="NCBI Taxonomy" id="647384"/>
    <lineage>
        <taxon>Bacteria</taxon>
        <taxon>Pseudomonadati</taxon>
        <taxon>Pseudomonadota</taxon>
        <taxon>Gammaproteobacteria</taxon>
        <taxon>Kangiellales</taxon>
        <taxon>Kangiellaceae</taxon>
        <taxon>Kangiella</taxon>
    </lineage>
</organism>
<reference evidence="3" key="1">
    <citation type="journal article" date="2019" name="Int. J. Syst. Evol. Microbiol.">
        <title>The Global Catalogue of Microorganisms (GCM) 10K type strain sequencing project: providing services to taxonomists for standard genome sequencing and annotation.</title>
        <authorList>
            <consortium name="The Broad Institute Genomics Platform"/>
            <consortium name="The Broad Institute Genome Sequencing Center for Infectious Disease"/>
            <person name="Wu L."/>
            <person name="Ma J."/>
        </authorList>
    </citation>
    <scope>NUCLEOTIDE SEQUENCE [LARGE SCALE GENOMIC DNA]</scope>
    <source>
        <strain evidence="3">JCM 16211</strain>
    </source>
</reference>
<sequence length="116" mass="13059">MTQQEQQLTALKAEVQNSAPGEEVIPATDYERQTYVTNLVHQFNADNASTEIVDVTCENGFCTLDANVSAGTQTNPEIAKLMKFLDDRQLDQYYQRVSLLNVTKDKDHSSIKFSLK</sequence>